<reference evidence="2 3" key="1">
    <citation type="journal article" date="2009" name="Science">
        <title>Green evolution and dynamic adaptations revealed by genomes of the marine picoeukaryotes Micromonas.</title>
        <authorList>
            <person name="Worden A.Z."/>
            <person name="Lee J.H."/>
            <person name="Mock T."/>
            <person name="Rouze P."/>
            <person name="Simmons M.P."/>
            <person name="Aerts A.L."/>
            <person name="Allen A.E."/>
            <person name="Cuvelier M.L."/>
            <person name="Derelle E."/>
            <person name="Everett M.V."/>
            <person name="Foulon E."/>
            <person name="Grimwood J."/>
            <person name="Gundlach H."/>
            <person name="Henrissat B."/>
            <person name="Napoli C."/>
            <person name="McDonald S.M."/>
            <person name="Parker M.S."/>
            <person name="Rombauts S."/>
            <person name="Salamov A."/>
            <person name="Von Dassow P."/>
            <person name="Badger J.H."/>
            <person name="Coutinho P.M."/>
            <person name="Demir E."/>
            <person name="Dubchak I."/>
            <person name="Gentemann C."/>
            <person name="Eikrem W."/>
            <person name="Gready J.E."/>
            <person name="John U."/>
            <person name="Lanier W."/>
            <person name="Lindquist E.A."/>
            <person name="Lucas S."/>
            <person name="Mayer K.F."/>
            <person name="Moreau H."/>
            <person name="Not F."/>
            <person name="Otillar R."/>
            <person name="Panaud O."/>
            <person name="Pangilinan J."/>
            <person name="Paulsen I."/>
            <person name="Piegu B."/>
            <person name="Poliakov A."/>
            <person name="Robbens S."/>
            <person name="Schmutz J."/>
            <person name="Toulza E."/>
            <person name="Wyss T."/>
            <person name="Zelensky A."/>
            <person name="Zhou K."/>
            <person name="Armbrust E.V."/>
            <person name="Bhattacharya D."/>
            <person name="Goodenough U.W."/>
            <person name="Van de Peer Y."/>
            <person name="Grigoriev I.V."/>
        </authorList>
    </citation>
    <scope>NUCLEOTIDE SEQUENCE [LARGE SCALE GENOMIC DNA]</scope>
    <source>
        <strain evidence="2 3">CCMP1545</strain>
    </source>
</reference>
<proteinExistence type="predicted"/>
<accession>C1N561</accession>
<sequence length="108" mass="12312">MSTAFQRKIGAAHARFGNPRKQPARHPTRTEEEERKTRACVEPDGASRSSVLTRQDEKKILHHRDRKKYSYKRPRVPQIMHESVSSSTGVWNHRDCQSSAGATLSIDS</sequence>
<feature type="compositionally biased region" description="Basic and acidic residues" evidence="1">
    <location>
        <begin position="28"/>
        <end position="41"/>
    </location>
</feature>
<feature type="region of interest" description="Disordered" evidence="1">
    <location>
        <begin position="1"/>
        <end position="54"/>
    </location>
</feature>
<gene>
    <name evidence="2" type="ORF">MICPUCDRAFT_52811</name>
</gene>
<evidence type="ECO:0000256" key="1">
    <source>
        <dbReference type="SAM" id="MobiDB-lite"/>
    </source>
</evidence>
<dbReference type="RefSeq" id="XP_003063111.1">
    <property type="nucleotide sequence ID" value="XM_003063065.1"/>
</dbReference>
<dbReference type="EMBL" id="GG663747">
    <property type="protein sequence ID" value="EEH53050.1"/>
    <property type="molecule type" value="Genomic_DNA"/>
</dbReference>
<evidence type="ECO:0000313" key="2">
    <source>
        <dbReference type="EMBL" id="EEH53050.1"/>
    </source>
</evidence>
<dbReference type="KEGG" id="mpp:MICPUCDRAFT_52811"/>
<dbReference type="GeneID" id="9688356"/>
<keyword evidence="3" id="KW-1185">Reference proteome</keyword>
<evidence type="ECO:0000313" key="3">
    <source>
        <dbReference type="Proteomes" id="UP000001876"/>
    </source>
</evidence>
<dbReference type="AlphaFoldDB" id="C1N561"/>
<feature type="compositionally biased region" description="Polar residues" evidence="1">
    <location>
        <begin position="97"/>
        <end position="108"/>
    </location>
</feature>
<protein>
    <submittedName>
        <fullName evidence="2">Predicted protein</fullName>
    </submittedName>
</protein>
<name>C1N561_MICPC</name>
<feature type="compositionally biased region" description="Basic residues" evidence="1">
    <location>
        <begin position="66"/>
        <end position="75"/>
    </location>
</feature>
<feature type="region of interest" description="Disordered" evidence="1">
    <location>
        <begin position="66"/>
        <end position="108"/>
    </location>
</feature>
<dbReference type="Proteomes" id="UP000001876">
    <property type="component" value="Unassembled WGS sequence"/>
</dbReference>
<organism evidence="3">
    <name type="scientific">Micromonas pusilla (strain CCMP1545)</name>
    <name type="common">Picoplanktonic green alga</name>
    <dbReference type="NCBI Taxonomy" id="564608"/>
    <lineage>
        <taxon>Eukaryota</taxon>
        <taxon>Viridiplantae</taxon>
        <taxon>Chlorophyta</taxon>
        <taxon>Mamiellophyceae</taxon>
        <taxon>Mamiellales</taxon>
        <taxon>Mamiellaceae</taxon>
        <taxon>Micromonas</taxon>
    </lineage>
</organism>